<name>A0ABD1ZBD8_9MARC</name>
<dbReference type="Pfam" id="PF00078">
    <property type="entry name" value="RVT_1"/>
    <property type="match status" value="1"/>
</dbReference>
<reference evidence="3 4" key="1">
    <citation type="submission" date="2024-09" db="EMBL/GenBank/DDBJ databases">
        <title>Chromosome-scale assembly of Riccia fluitans.</title>
        <authorList>
            <person name="Paukszto L."/>
            <person name="Sawicki J."/>
            <person name="Karawczyk K."/>
            <person name="Piernik-Szablinska J."/>
            <person name="Szczecinska M."/>
            <person name="Mazdziarz M."/>
        </authorList>
    </citation>
    <scope>NUCLEOTIDE SEQUENCE [LARGE SCALE GENOMIC DNA]</scope>
    <source>
        <strain evidence="3">Rf_01</strain>
        <tissue evidence="3">Aerial parts of the thallus</tissue>
    </source>
</reference>
<dbReference type="PANTHER" id="PTHR31635:SF196">
    <property type="entry name" value="REVERSE TRANSCRIPTASE DOMAIN-CONTAINING PROTEIN-RELATED"/>
    <property type="match status" value="1"/>
</dbReference>
<evidence type="ECO:0000313" key="4">
    <source>
        <dbReference type="Proteomes" id="UP001605036"/>
    </source>
</evidence>
<evidence type="ECO:0000256" key="1">
    <source>
        <dbReference type="SAM" id="MobiDB-lite"/>
    </source>
</evidence>
<dbReference type="PANTHER" id="PTHR31635">
    <property type="entry name" value="REVERSE TRANSCRIPTASE DOMAIN-CONTAINING PROTEIN-RELATED"/>
    <property type="match status" value="1"/>
</dbReference>
<keyword evidence="4" id="KW-1185">Reference proteome</keyword>
<feature type="compositionally biased region" description="Basic and acidic residues" evidence="1">
    <location>
        <begin position="7"/>
        <end position="20"/>
    </location>
</feature>
<accession>A0ABD1ZBD8</accession>
<evidence type="ECO:0000259" key="2">
    <source>
        <dbReference type="Pfam" id="PF00078"/>
    </source>
</evidence>
<protein>
    <recommendedName>
        <fullName evidence="2">Reverse transcriptase domain-containing protein</fullName>
    </recommendedName>
</protein>
<dbReference type="AlphaFoldDB" id="A0ABD1ZBD8"/>
<sequence length="133" mass="14873">MGSDEEYVFHGSDDTEDKGTHGGGASTVHVNQDFTKPVKIKRGVRQGYPLAPLLFALSTQPLMEALQEAEDTGELKGLQLPNMKAITHEIFADDNSIFISAEARDFLQVKSIIHKFELASGEELNVHWFTHWF</sequence>
<organism evidence="3 4">
    <name type="scientific">Riccia fluitans</name>
    <dbReference type="NCBI Taxonomy" id="41844"/>
    <lineage>
        <taxon>Eukaryota</taxon>
        <taxon>Viridiplantae</taxon>
        <taxon>Streptophyta</taxon>
        <taxon>Embryophyta</taxon>
        <taxon>Marchantiophyta</taxon>
        <taxon>Marchantiopsida</taxon>
        <taxon>Marchantiidae</taxon>
        <taxon>Marchantiales</taxon>
        <taxon>Ricciaceae</taxon>
        <taxon>Riccia</taxon>
    </lineage>
</organism>
<evidence type="ECO:0000313" key="3">
    <source>
        <dbReference type="EMBL" id="KAL2644224.1"/>
    </source>
</evidence>
<comment type="caution">
    <text evidence="3">The sequence shown here is derived from an EMBL/GenBank/DDBJ whole genome shotgun (WGS) entry which is preliminary data.</text>
</comment>
<dbReference type="Proteomes" id="UP001605036">
    <property type="component" value="Unassembled WGS sequence"/>
</dbReference>
<dbReference type="InterPro" id="IPR000477">
    <property type="entry name" value="RT_dom"/>
</dbReference>
<feature type="domain" description="Reverse transcriptase" evidence="2">
    <location>
        <begin position="30"/>
        <end position="117"/>
    </location>
</feature>
<gene>
    <name evidence="3" type="ORF">R1flu_011811</name>
</gene>
<dbReference type="EMBL" id="JBHFFA010000002">
    <property type="protein sequence ID" value="KAL2644224.1"/>
    <property type="molecule type" value="Genomic_DNA"/>
</dbReference>
<proteinExistence type="predicted"/>
<feature type="region of interest" description="Disordered" evidence="1">
    <location>
        <begin position="1"/>
        <end position="29"/>
    </location>
</feature>